<keyword evidence="4 7" id="KW-0010">Activator</keyword>
<evidence type="ECO:0000256" key="6">
    <source>
        <dbReference type="ARBA" id="ARBA00023242"/>
    </source>
</evidence>
<comment type="subcellular location">
    <subcellularLocation>
        <location evidence="1 7">Nucleus</location>
    </subcellularLocation>
</comment>
<keyword evidence="11" id="KW-1185">Reference proteome</keyword>
<evidence type="ECO:0000313" key="10">
    <source>
        <dbReference type="EMBL" id="KAF2025887.1"/>
    </source>
</evidence>
<dbReference type="Proteomes" id="UP000799777">
    <property type="component" value="Unassembled WGS sequence"/>
</dbReference>
<proteinExistence type="inferred from homology"/>
<reference evidence="10" key="1">
    <citation type="journal article" date="2020" name="Stud. Mycol.">
        <title>101 Dothideomycetes genomes: a test case for predicting lifestyles and emergence of pathogens.</title>
        <authorList>
            <person name="Haridas S."/>
            <person name="Albert R."/>
            <person name="Binder M."/>
            <person name="Bloem J."/>
            <person name="Labutti K."/>
            <person name="Salamov A."/>
            <person name="Andreopoulos B."/>
            <person name="Baker S."/>
            <person name="Barry K."/>
            <person name="Bills G."/>
            <person name="Bluhm B."/>
            <person name="Cannon C."/>
            <person name="Castanera R."/>
            <person name="Culley D."/>
            <person name="Daum C."/>
            <person name="Ezra D."/>
            <person name="Gonzalez J."/>
            <person name="Henrissat B."/>
            <person name="Kuo A."/>
            <person name="Liang C."/>
            <person name="Lipzen A."/>
            <person name="Lutzoni F."/>
            <person name="Magnuson J."/>
            <person name="Mondo S."/>
            <person name="Nolan M."/>
            <person name="Ohm R."/>
            <person name="Pangilinan J."/>
            <person name="Park H.-J."/>
            <person name="Ramirez L."/>
            <person name="Alfaro M."/>
            <person name="Sun H."/>
            <person name="Tritt A."/>
            <person name="Yoshinaga Y."/>
            <person name="Zwiers L.-H."/>
            <person name="Turgeon B."/>
            <person name="Goodwin S."/>
            <person name="Spatafora J."/>
            <person name="Crous P."/>
            <person name="Grigoriev I."/>
        </authorList>
    </citation>
    <scope>NUCLEOTIDE SEQUENCE</scope>
    <source>
        <strain evidence="10">CBS 110217</strain>
    </source>
</reference>
<keyword evidence="3 7" id="KW-0805">Transcription regulation</keyword>
<dbReference type="PANTHER" id="PTHR35041:SF4">
    <property type="entry name" value="MEDIATOR OF RNA POLYMERASE II TRANSCRIPTION SUBUNIT 1"/>
    <property type="match status" value="1"/>
</dbReference>
<dbReference type="EMBL" id="ML978254">
    <property type="protein sequence ID" value="KAF2025887.1"/>
    <property type="molecule type" value="Genomic_DNA"/>
</dbReference>
<name>A0A9P4H1J0_9PLEO</name>
<dbReference type="Pfam" id="PF10744">
    <property type="entry name" value="Med1"/>
    <property type="match status" value="1"/>
</dbReference>
<evidence type="ECO:0000256" key="4">
    <source>
        <dbReference type="ARBA" id="ARBA00023159"/>
    </source>
</evidence>
<feature type="region of interest" description="Disordered" evidence="8">
    <location>
        <begin position="1"/>
        <end position="32"/>
    </location>
</feature>
<dbReference type="OrthoDB" id="5310959at2759"/>
<evidence type="ECO:0000313" key="11">
    <source>
        <dbReference type="Proteomes" id="UP000799777"/>
    </source>
</evidence>
<evidence type="ECO:0000256" key="5">
    <source>
        <dbReference type="ARBA" id="ARBA00023163"/>
    </source>
</evidence>
<dbReference type="GO" id="GO:0016592">
    <property type="term" value="C:mediator complex"/>
    <property type="evidence" value="ECO:0007669"/>
    <property type="project" value="InterPro"/>
</dbReference>
<sequence>MTTPTPSSNTPSKQLPAFSSPVPRSVPHTGNTNMLSYDSPAVLNMLNDASAGMGGVGMGISMSGLGMSSLGMSASAMGRADEAERSRRLQSIIEIIARKPGRVSEEGLLALCKRLGVQVEKNAAEAHSWMLLIGDEAVCDITFKDDEIASVNLQTGLDGEQEGLQFGPTGSAILVRSLKPLPGQGKINVTLERFAENLEKLLNLDKLGNPQNGGVSCYNAIAGVYISLRKLFEHEKKMALAVFAANTPHRSHKAEREVLCKKSGRPRLNGGSCLGLSLEYWMDRRQMVSAKTPAQSKKGKEKMEIDPQTHTSYLEDDNAENIHVYSLTIECESSPSTLYNPIRISNEWISDKIEKPADASDANATIDSILLDTPSLDWQDPKPTYLEPAAPTEEAMDLTSAPGRLPNIRFVAKFNPPLVVPYAVHVQLFQSVGIEPRHEDFRPTTFVGIALRPGEIDPGMMGVAESTHEIRSSRKILRVDTEGNETDERHIMSLYLPKIEYSRTLDSLPFSHPKQLVEMLPTLRQYALTTSLLCESFFEKEAKPTELNSSNPLSPPPTPLAEKDSEGLQIDVNLSYTPPAPRLTFYVPHPSATSPNPQTLSSMSDLLSDLLISDASTAPTHAPLSITLDIHANGEIVVAEQNIVNVPPAKEDGDVDMDAAEVVEGKIKRISRALDIVGNVGVWAEWLRREVGKGWMG</sequence>
<comment type="caution">
    <text evidence="10">The sequence shown here is derived from an EMBL/GenBank/DDBJ whole genome shotgun (WGS) entry which is preliminary data.</text>
</comment>
<evidence type="ECO:0000256" key="1">
    <source>
        <dbReference type="ARBA" id="ARBA00004123"/>
    </source>
</evidence>
<evidence type="ECO:0000259" key="9">
    <source>
        <dbReference type="Pfam" id="PF10744"/>
    </source>
</evidence>
<feature type="compositionally biased region" description="Low complexity" evidence="8">
    <location>
        <begin position="1"/>
        <end position="12"/>
    </location>
</feature>
<evidence type="ECO:0000256" key="3">
    <source>
        <dbReference type="ARBA" id="ARBA00023015"/>
    </source>
</evidence>
<dbReference type="PANTHER" id="PTHR35041">
    <property type="entry name" value="MEDIATOR OF RNA POLYMERASE II TRANSCRIPTION SUBUNIT 1"/>
    <property type="match status" value="1"/>
</dbReference>
<evidence type="ECO:0000256" key="8">
    <source>
        <dbReference type="SAM" id="MobiDB-lite"/>
    </source>
</evidence>
<feature type="domain" description="Mediator complex subunit Med1" evidence="9">
    <location>
        <begin position="91"/>
        <end position="537"/>
    </location>
</feature>
<evidence type="ECO:0000256" key="7">
    <source>
        <dbReference type="RuleBase" id="RU364059"/>
    </source>
</evidence>
<dbReference type="GO" id="GO:0003712">
    <property type="term" value="F:transcription coregulator activity"/>
    <property type="evidence" value="ECO:0007669"/>
    <property type="project" value="InterPro"/>
</dbReference>
<keyword evidence="6 7" id="KW-0539">Nucleus</keyword>
<comment type="similarity">
    <text evidence="2 7">Belongs to the Mediator complex subunit 1 family.</text>
</comment>
<organism evidence="10 11">
    <name type="scientific">Setomelanomma holmii</name>
    <dbReference type="NCBI Taxonomy" id="210430"/>
    <lineage>
        <taxon>Eukaryota</taxon>
        <taxon>Fungi</taxon>
        <taxon>Dikarya</taxon>
        <taxon>Ascomycota</taxon>
        <taxon>Pezizomycotina</taxon>
        <taxon>Dothideomycetes</taxon>
        <taxon>Pleosporomycetidae</taxon>
        <taxon>Pleosporales</taxon>
        <taxon>Pleosporineae</taxon>
        <taxon>Phaeosphaeriaceae</taxon>
        <taxon>Setomelanomma</taxon>
    </lineage>
</organism>
<accession>A0A9P4H1J0</accession>
<dbReference type="GO" id="GO:0045944">
    <property type="term" value="P:positive regulation of transcription by RNA polymerase II"/>
    <property type="evidence" value="ECO:0007669"/>
    <property type="project" value="UniProtKB-ARBA"/>
</dbReference>
<dbReference type="AlphaFoldDB" id="A0A9P4H1J0"/>
<keyword evidence="5 7" id="KW-0804">Transcription</keyword>
<comment type="function">
    <text evidence="7">Component of the Mediator complex, a coactivator involved in the regulated transcription of nearly all RNA polymerase II-dependent genes. Mediator functions as a bridge to convey information from gene-specific regulatory proteins to the basal RNA polymerase II transcription machinery. Mediator is recruited to promoters by direct interactions with regulatory proteins and serves as a scaffold for the assembly of a functional preinitiation complex with RNA polymerase II and the general transcription factors.</text>
</comment>
<dbReference type="InterPro" id="IPR019680">
    <property type="entry name" value="Mediator_Med1"/>
</dbReference>
<protein>
    <recommendedName>
        <fullName evidence="7">Mediator of RNA polymerase II transcription subunit 1</fullName>
    </recommendedName>
    <alternativeName>
        <fullName evidence="7">Mediator complex subunit 1</fullName>
    </alternativeName>
</protein>
<gene>
    <name evidence="10" type="ORF">EK21DRAFT_103595</name>
</gene>
<feature type="region of interest" description="Disordered" evidence="8">
    <location>
        <begin position="544"/>
        <end position="563"/>
    </location>
</feature>
<evidence type="ECO:0000256" key="2">
    <source>
        <dbReference type="ARBA" id="ARBA00006210"/>
    </source>
</evidence>